<proteinExistence type="predicted"/>
<gene>
    <name evidence="1" type="ORF">RJ639_034842</name>
</gene>
<accession>A0AA88WVQ6</accession>
<reference evidence="1" key="1">
    <citation type="submission" date="2022-12" db="EMBL/GenBank/DDBJ databases">
        <title>Draft genome assemblies for two species of Escallonia (Escalloniales).</title>
        <authorList>
            <person name="Chanderbali A."/>
            <person name="Dervinis C."/>
            <person name="Anghel I."/>
            <person name="Soltis D."/>
            <person name="Soltis P."/>
            <person name="Zapata F."/>
        </authorList>
    </citation>
    <scope>NUCLEOTIDE SEQUENCE</scope>
    <source>
        <strain evidence="1">UCBG64.0493</strain>
        <tissue evidence="1">Leaf</tissue>
    </source>
</reference>
<dbReference type="InterPro" id="IPR019651">
    <property type="entry name" value="Glutamate_DH_NAD-spec"/>
</dbReference>
<dbReference type="Proteomes" id="UP001188597">
    <property type="component" value="Unassembled WGS sequence"/>
</dbReference>
<sequence length="257" mass="27963">MEGDLNTKFFHLSTIIRRRKNSIDLIKDKDGKWISSCEGIGICLTEHFQNLFQSSKTSFPADLEGLISPVLSENDISSLQKIPSISEITATLMKFDKLKAPGPNGMPALFYKTYWKTVNPEGNSPLQGNSPLAKTDGGNWIHGDLVLLRIADEPLRVVEGNVRRSRPVALVVGDDLDAVVLPHADARVGRAEIYPDRESVSFSGTKAEALVMISLENFAGSTFFSAHPETPSATASPIEGAHEEGIFPTPLNLFGGE</sequence>
<protein>
    <submittedName>
        <fullName evidence="1">Uncharacterized protein</fullName>
    </submittedName>
</protein>
<evidence type="ECO:0000313" key="2">
    <source>
        <dbReference type="Proteomes" id="UP001188597"/>
    </source>
</evidence>
<comment type="caution">
    <text evidence="1">The sequence shown here is derived from an EMBL/GenBank/DDBJ whole genome shotgun (WGS) entry which is preliminary data.</text>
</comment>
<evidence type="ECO:0000313" key="1">
    <source>
        <dbReference type="EMBL" id="KAK3035052.1"/>
    </source>
</evidence>
<name>A0AA88WVQ6_9ASTE</name>
<organism evidence="1 2">
    <name type="scientific">Escallonia herrerae</name>
    <dbReference type="NCBI Taxonomy" id="1293975"/>
    <lineage>
        <taxon>Eukaryota</taxon>
        <taxon>Viridiplantae</taxon>
        <taxon>Streptophyta</taxon>
        <taxon>Embryophyta</taxon>
        <taxon>Tracheophyta</taxon>
        <taxon>Spermatophyta</taxon>
        <taxon>Magnoliopsida</taxon>
        <taxon>eudicotyledons</taxon>
        <taxon>Gunneridae</taxon>
        <taxon>Pentapetalae</taxon>
        <taxon>asterids</taxon>
        <taxon>campanulids</taxon>
        <taxon>Escalloniales</taxon>
        <taxon>Escalloniaceae</taxon>
        <taxon>Escallonia</taxon>
    </lineage>
</organism>
<dbReference type="Pfam" id="PF10712">
    <property type="entry name" value="NAD-GH"/>
    <property type="match status" value="1"/>
</dbReference>
<dbReference type="EMBL" id="JAVXUP010000184">
    <property type="protein sequence ID" value="KAK3035052.1"/>
    <property type="molecule type" value="Genomic_DNA"/>
</dbReference>
<keyword evidence="2" id="KW-1185">Reference proteome</keyword>
<dbReference type="AlphaFoldDB" id="A0AA88WVQ6"/>